<reference evidence="2" key="1">
    <citation type="submission" date="2024-03" db="EMBL/GenBank/DDBJ databases">
        <title>Deinococcus weizhi sp. nov., isolated from human skin.</title>
        <authorList>
            <person name="Wei Z."/>
            <person name="Tian F."/>
            <person name="Yang C."/>
            <person name="Xin L.T."/>
            <person name="Wen Z.J."/>
            <person name="Lan K.C."/>
            <person name="Yu L."/>
            <person name="Zhe W."/>
            <person name="Dan F.D."/>
            <person name="Jun W."/>
            <person name="Rui Z."/>
            <person name="Yong X.J."/>
            <person name="Ting Y."/>
            <person name="Wei X."/>
            <person name="Xu Z.G."/>
            <person name="Xin Z."/>
            <person name="Dong F.G."/>
            <person name="Ni X.M."/>
            <person name="Zheng M.G."/>
            <person name="Chun Y."/>
            <person name="Qian W.X."/>
        </authorList>
    </citation>
    <scope>NUCLEOTIDE SEQUENCE</scope>
    <source>
        <strain evidence="2">VB142</strain>
    </source>
</reference>
<dbReference type="RefSeq" id="WP_339097778.1">
    <property type="nucleotide sequence ID" value="NZ_CP149783.1"/>
</dbReference>
<dbReference type="InterPro" id="IPR038717">
    <property type="entry name" value="Tc1-like_DDE_dom"/>
</dbReference>
<proteinExistence type="predicted"/>
<dbReference type="InterPro" id="IPR047655">
    <property type="entry name" value="Transpos_IS630-like"/>
</dbReference>
<dbReference type="NCBIfam" id="NF033545">
    <property type="entry name" value="transpos_IS630"/>
    <property type="match status" value="1"/>
</dbReference>
<feature type="domain" description="Tc1-like transposase DDE" evidence="1">
    <location>
        <begin position="182"/>
        <end position="332"/>
    </location>
</feature>
<dbReference type="Pfam" id="PF13358">
    <property type="entry name" value="DDE_3"/>
    <property type="match status" value="1"/>
</dbReference>
<dbReference type="EMBL" id="CP149783">
    <property type="protein sequence ID" value="WYF46308.1"/>
    <property type="molecule type" value="Genomic_DNA"/>
</dbReference>
<dbReference type="Pfam" id="PF13565">
    <property type="entry name" value="HTH_32"/>
    <property type="match status" value="1"/>
</dbReference>
<organism evidence="2">
    <name type="scientific">Deinococcus sp. VB142</name>
    <dbReference type="NCBI Taxonomy" id="3112952"/>
    <lineage>
        <taxon>Bacteria</taxon>
        <taxon>Thermotogati</taxon>
        <taxon>Deinococcota</taxon>
        <taxon>Deinococci</taxon>
        <taxon>Deinococcales</taxon>
        <taxon>Deinococcaceae</taxon>
        <taxon>Deinococcus</taxon>
    </lineage>
</organism>
<dbReference type="AlphaFoldDB" id="A0AAU6Q7P4"/>
<sequence>MGRQKRFVVNLPEAERQKLIDMTKKGMISARVMTRARVLLLADEQLHDKVIAERLAVSKGMIGQIRRKYATDGVAAALYEKPRPKQPPKLDPKATTILIAETCSDAPEGYAKWTMQLLADRLVALGVVDSISDETVRKTLKKNALKPWQVESWCVSKVGADFVWRMEEVLDTYALPYDPEYPVVCLDEKSVQLLDHVREPLPPVPGYPARVDHEYKRCGTVNLFIEFEPLTGQRSVTVTERRTSQEYAARLQALDRRYPEAKKIRLIQDQLSTHSPAALYDTLPAEEANRLRKRFEWIYTPKHASWLNMAEMEWAALQRQCLDRRIAAKEALETEVAAWERHRNARAVKVNWEFTTQAARGKMARHYKQVE</sequence>
<protein>
    <submittedName>
        <fullName evidence="2">IS630 family transposase</fullName>
    </submittedName>
</protein>
<evidence type="ECO:0000313" key="2">
    <source>
        <dbReference type="EMBL" id="WYF46308.1"/>
    </source>
</evidence>
<gene>
    <name evidence="2" type="ORF">WDJ50_14660</name>
</gene>
<dbReference type="InterPro" id="IPR009057">
    <property type="entry name" value="Homeodomain-like_sf"/>
</dbReference>
<name>A0AAU6Q7P4_9DEIO</name>
<accession>A0AAU6Q7P4</accession>
<dbReference type="SUPFAM" id="SSF46689">
    <property type="entry name" value="Homeodomain-like"/>
    <property type="match status" value="1"/>
</dbReference>
<evidence type="ECO:0000259" key="1">
    <source>
        <dbReference type="Pfam" id="PF13358"/>
    </source>
</evidence>